<evidence type="ECO:0000313" key="1">
    <source>
        <dbReference type="EMBL" id="CRZ00640.1"/>
    </source>
</evidence>
<proteinExistence type="predicted"/>
<accession>A0A0H5QFC3</accession>
<dbReference type="AlphaFoldDB" id="A0A0H5QFC3"/>
<reference evidence="1" key="1">
    <citation type="submission" date="2015-04" db="EMBL/GenBank/DDBJ databases">
        <title>The genome sequence of the plant pathogenic Rhizarian Plasmodiophora brassicae reveals insights in its biotrophic life cycle and the origin of chitin synthesis.</title>
        <authorList>
            <person name="Schwelm A."/>
            <person name="Fogelqvist J."/>
            <person name="Knaust A."/>
            <person name="Julke S."/>
            <person name="Lilja T."/>
            <person name="Dhandapani V."/>
            <person name="Bonilla-Rosso G."/>
            <person name="Karlsson M."/>
            <person name="Shevchenko A."/>
            <person name="Choi S.R."/>
            <person name="Kim H.G."/>
            <person name="Park J.Y."/>
            <person name="Lim Y.P."/>
            <person name="Ludwig-Muller J."/>
            <person name="Dixelius C."/>
        </authorList>
    </citation>
    <scope>NUCLEOTIDE SEQUENCE</scope>
    <source>
        <tissue evidence="1">Potato root galls</tissue>
    </source>
</reference>
<name>A0A0H5QFC3_9EUKA</name>
<protein>
    <submittedName>
        <fullName evidence="1">Uncharacterized protein</fullName>
    </submittedName>
</protein>
<feature type="non-terminal residue" evidence="1">
    <location>
        <position position="1"/>
    </location>
</feature>
<sequence length="135" mass="15082">SASLRYASFRITKHHRSVSVAVKSDKKLANQDVSVNRFLAPPIAQARASSHLEPQDMDDIETEFDDNSAIEVDPDNFDAALPISMADDNDETSERGSIFGSIRDAVTASVRMAMDSRLAVRRNRRRMFRSLQKGL</sequence>
<organism evidence="1">
    <name type="scientific">Spongospora subterranea</name>
    <dbReference type="NCBI Taxonomy" id="70186"/>
    <lineage>
        <taxon>Eukaryota</taxon>
        <taxon>Sar</taxon>
        <taxon>Rhizaria</taxon>
        <taxon>Endomyxa</taxon>
        <taxon>Phytomyxea</taxon>
        <taxon>Plasmodiophorida</taxon>
        <taxon>Plasmodiophoridae</taxon>
        <taxon>Spongospora</taxon>
    </lineage>
</organism>
<feature type="non-terminal residue" evidence="1">
    <location>
        <position position="135"/>
    </location>
</feature>
<dbReference type="EMBL" id="HACM01000198">
    <property type="protein sequence ID" value="CRZ00640.1"/>
    <property type="molecule type" value="Transcribed_RNA"/>
</dbReference>